<protein>
    <submittedName>
        <fullName evidence="2">Lipocalin</fullName>
    </submittedName>
</protein>
<dbReference type="AlphaFoldDB" id="A0A224YBI2"/>
<feature type="chain" id="PRO_5013075904" evidence="1">
    <location>
        <begin position="19"/>
        <end position="190"/>
    </location>
</feature>
<organism evidence="2">
    <name type="scientific">Rhipicephalus zambeziensis</name>
    <dbReference type="NCBI Taxonomy" id="60191"/>
    <lineage>
        <taxon>Eukaryota</taxon>
        <taxon>Metazoa</taxon>
        <taxon>Ecdysozoa</taxon>
        <taxon>Arthropoda</taxon>
        <taxon>Chelicerata</taxon>
        <taxon>Arachnida</taxon>
        <taxon>Acari</taxon>
        <taxon>Parasitiformes</taxon>
        <taxon>Ixodida</taxon>
        <taxon>Ixodoidea</taxon>
        <taxon>Ixodidae</taxon>
        <taxon>Rhipicephalinae</taxon>
        <taxon>Rhipicephalus</taxon>
        <taxon>Rhipicephalus</taxon>
    </lineage>
</organism>
<accession>A0A224YBI2</accession>
<reference evidence="2" key="1">
    <citation type="journal article" date="2017" name="Parasit. Vectors">
        <title>Sialotranscriptomics of Rhipicephalus zambeziensis reveals intricate expression profiles of secretory proteins and suggests tight temporal transcriptional regulation during blood-feeding.</title>
        <authorList>
            <person name="de Castro M.H."/>
            <person name="de Klerk D."/>
            <person name="Pienaar R."/>
            <person name="Rees D.J.G."/>
            <person name="Mans B.J."/>
        </authorList>
    </citation>
    <scope>NUCLEOTIDE SEQUENCE</scope>
    <source>
        <tissue evidence="2">Salivary glands</tissue>
    </source>
</reference>
<sequence>MKFIPSIIFTLFVTVKQSLLVSFSYQEFEDYDIKKFLNTTEPIWTYNTTAHKRRLCKVDVMHNMTEELILFNRSFFRRKLNTTSTKVVTGKFSDEFEDELTIGRKGSVVVTQEQLFYVNAAYTCGIFMVIPEPYGIYPHYELRVKNASIMNGREGIDPNCTIEFDGIGPQGQLAYIPGCQKIMFPRVHFS</sequence>
<evidence type="ECO:0000313" key="2">
    <source>
        <dbReference type="EMBL" id="MAA15057.1"/>
    </source>
</evidence>
<feature type="signal peptide" evidence="1">
    <location>
        <begin position="1"/>
        <end position="18"/>
    </location>
</feature>
<keyword evidence="1" id="KW-0732">Signal</keyword>
<dbReference type="EMBL" id="GFPF01003911">
    <property type="protein sequence ID" value="MAA15057.1"/>
    <property type="molecule type" value="Transcribed_RNA"/>
</dbReference>
<evidence type="ECO:0000256" key="1">
    <source>
        <dbReference type="SAM" id="SignalP"/>
    </source>
</evidence>
<name>A0A224YBI2_9ACAR</name>
<proteinExistence type="predicted"/>